<proteinExistence type="inferred from homology"/>
<evidence type="ECO:0000313" key="6">
    <source>
        <dbReference type="Proteomes" id="UP000521676"/>
    </source>
</evidence>
<comment type="cofactor">
    <cofactor evidence="2">
        <name>AMP</name>
        <dbReference type="ChEBI" id="CHEBI:456215"/>
    </cofactor>
</comment>
<dbReference type="Pfam" id="PF01012">
    <property type="entry name" value="ETF"/>
    <property type="match status" value="1"/>
</dbReference>
<dbReference type="Gene3D" id="3.40.50.620">
    <property type="entry name" value="HUPs"/>
    <property type="match status" value="1"/>
</dbReference>
<dbReference type="PROSITE" id="PS01065">
    <property type="entry name" value="ETF_BETA"/>
    <property type="match status" value="1"/>
</dbReference>
<evidence type="ECO:0000313" key="5">
    <source>
        <dbReference type="EMBL" id="WJW65729.1"/>
    </source>
</evidence>
<dbReference type="EMBL" id="JACATZ010000001">
    <property type="protein sequence ID" value="NWJ46358.1"/>
    <property type="molecule type" value="Genomic_DNA"/>
</dbReference>
<evidence type="ECO:0000256" key="2">
    <source>
        <dbReference type="ARBA" id="ARBA00049933"/>
    </source>
</evidence>
<dbReference type="InterPro" id="IPR033948">
    <property type="entry name" value="ETF_beta_N"/>
</dbReference>
<dbReference type="CDD" id="cd01714">
    <property type="entry name" value="ETF_beta"/>
    <property type="match status" value="1"/>
</dbReference>
<dbReference type="PIRSF" id="PIRSF000090">
    <property type="entry name" value="Beta-ETF"/>
    <property type="match status" value="1"/>
</dbReference>
<keyword evidence="7" id="KW-1185">Reference proteome</keyword>
<reference evidence="5" key="2">
    <citation type="journal article" date="2024" name="Nature">
        <title>Anoxygenic phototroph of the Chloroflexota uses a type I reaction centre.</title>
        <authorList>
            <person name="Tsuji J.M."/>
            <person name="Shaw N.A."/>
            <person name="Nagashima S."/>
            <person name="Venkiteswaran J.J."/>
            <person name="Schiff S.L."/>
            <person name="Watanabe T."/>
            <person name="Fukui M."/>
            <person name="Hanada S."/>
            <person name="Tank M."/>
            <person name="Neufeld J.D."/>
        </authorList>
    </citation>
    <scope>NUCLEOTIDE SEQUENCE</scope>
    <source>
        <strain evidence="5">L227-S17</strain>
    </source>
</reference>
<evidence type="ECO:0000256" key="1">
    <source>
        <dbReference type="ARBA" id="ARBA00007557"/>
    </source>
</evidence>
<dbReference type="InterPro" id="IPR014729">
    <property type="entry name" value="Rossmann-like_a/b/a_fold"/>
</dbReference>
<dbReference type="InterPro" id="IPR000049">
    <property type="entry name" value="ET-Flavoprotein_bsu_CS"/>
</dbReference>
<dbReference type="Proteomes" id="UP000521676">
    <property type="component" value="Unassembled WGS sequence"/>
</dbReference>
<dbReference type="RefSeq" id="WP_341467614.1">
    <property type="nucleotide sequence ID" value="NZ_CP128399.1"/>
</dbReference>
<dbReference type="InterPro" id="IPR012255">
    <property type="entry name" value="ETF_b"/>
</dbReference>
<dbReference type="AlphaFoldDB" id="A0A8T7LWI2"/>
<dbReference type="InterPro" id="IPR014730">
    <property type="entry name" value="ETF_a/b_N"/>
</dbReference>
<evidence type="ECO:0000313" key="7">
    <source>
        <dbReference type="Proteomes" id="UP001431572"/>
    </source>
</evidence>
<protein>
    <submittedName>
        <fullName evidence="4">Electron transfer flavoprotein subunit beta/FixA family protein</fullName>
    </submittedName>
</protein>
<evidence type="ECO:0000313" key="4">
    <source>
        <dbReference type="EMBL" id="NWJ46358.1"/>
    </source>
</evidence>
<dbReference type="PANTHER" id="PTHR21294">
    <property type="entry name" value="ELECTRON TRANSFER FLAVOPROTEIN BETA-SUBUNIT"/>
    <property type="match status" value="1"/>
</dbReference>
<dbReference type="GO" id="GO:0009055">
    <property type="term" value="F:electron transfer activity"/>
    <property type="evidence" value="ECO:0007669"/>
    <property type="project" value="InterPro"/>
</dbReference>
<reference evidence="4 6" key="1">
    <citation type="submission" date="2020-06" db="EMBL/GenBank/DDBJ databases">
        <title>Anoxygenic phototrophic Chloroflexota member uses a Type I reaction center.</title>
        <authorList>
            <person name="Tsuji J.M."/>
            <person name="Shaw N.A."/>
            <person name="Nagashima S."/>
            <person name="Venkiteswaran J."/>
            <person name="Schiff S.L."/>
            <person name="Hanada S."/>
            <person name="Tank M."/>
            <person name="Neufeld J.D."/>
        </authorList>
    </citation>
    <scope>NUCLEOTIDE SEQUENCE [LARGE SCALE GENOMIC DNA]</scope>
    <source>
        <strain evidence="4">L227-S17</strain>
    </source>
</reference>
<dbReference type="EMBL" id="CP128399">
    <property type="protein sequence ID" value="WJW65729.1"/>
    <property type="molecule type" value="Genomic_DNA"/>
</dbReference>
<feature type="domain" description="Electron transfer flavoprotein alpha/beta-subunit N-terminal" evidence="3">
    <location>
        <begin position="23"/>
        <end position="212"/>
    </location>
</feature>
<sequence length="259" mass="27187">MKIVVCVKQVPITTGTNKIDPNTLRIVREGVDAELDPADEYGIEAALQLIEAQGGEITLVSMGPDRAIEAIRRGLAMGADKAIHISDPALSGSDALTTARILAAAIKRVNPDLVICATESSDAYTGIVPAGIAQLLDIPQLTFAKKLTVENGKATIQRQIEGGYQTVEASLPALVTVTGSINEPRYPALKGIMQAKKKPVETLTAADLGFATSEVGSAGAKERVLGWNPAPQRQAGVLIKDDGNAAVAIADYLQKLKVI</sequence>
<organism evidence="4 6">
    <name type="scientific">Candidatus Chlorohelix allophototropha</name>
    <dbReference type="NCBI Taxonomy" id="3003348"/>
    <lineage>
        <taxon>Bacteria</taxon>
        <taxon>Bacillati</taxon>
        <taxon>Chloroflexota</taxon>
        <taxon>Chloroflexia</taxon>
        <taxon>Candidatus Chloroheliales</taxon>
        <taxon>Candidatus Chloroheliaceae</taxon>
        <taxon>Candidatus Chlorohelix</taxon>
    </lineage>
</organism>
<accession>A0A8T7LWI2</accession>
<name>A0A8T7LWI2_9CHLR</name>
<dbReference type="Proteomes" id="UP001431572">
    <property type="component" value="Chromosome 1"/>
</dbReference>
<evidence type="ECO:0000259" key="3">
    <source>
        <dbReference type="SMART" id="SM00893"/>
    </source>
</evidence>
<dbReference type="SUPFAM" id="SSF52402">
    <property type="entry name" value="Adenine nucleotide alpha hydrolases-like"/>
    <property type="match status" value="1"/>
</dbReference>
<comment type="similarity">
    <text evidence="1">Belongs to the ETF beta-subunit/FixA family.</text>
</comment>
<gene>
    <name evidence="4" type="ORF">HXX08_10815</name>
    <name evidence="5" type="ORF">OZ401_001507</name>
</gene>
<dbReference type="SMART" id="SM00893">
    <property type="entry name" value="ETF"/>
    <property type="match status" value="1"/>
</dbReference>